<feature type="transmembrane region" description="Helical" evidence="6">
    <location>
        <begin position="162"/>
        <end position="182"/>
    </location>
</feature>
<dbReference type="EMBL" id="SJPR01000004">
    <property type="protein sequence ID" value="TWT95840.1"/>
    <property type="molecule type" value="Genomic_DNA"/>
</dbReference>
<feature type="domain" description="O-antigen ligase-related" evidence="7">
    <location>
        <begin position="230"/>
        <end position="377"/>
    </location>
</feature>
<keyword evidence="9" id="KW-1185">Reference proteome</keyword>
<proteinExistence type="predicted"/>
<feature type="transmembrane region" description="Helical" evidence="6">
    <location>
        <begin position="269"/>
        <end position="288"/>
    </location>
</feature>
<dbReference type="OrthoDB" id="4391260at2"/>
<keyword evidence="4 6" id="KW-0472">Membrane</keyword>
<feature type="transmembrane region" description="Helical" evidence="6">
    <location>
        <begin position="246"/>
        <end position="263"/>
    </location>
</feature>
<evidence type="ECO:0000256" key="3">
    <source>
        <dbReference type="ARBA" id="ARBA00022989"/>
    </source>
</evidence>
<feature type="transmembrane region" description="Helical" evidence="6">
    <location>
        <begin position="423"/>
        <end position="441"/>
    </location>
</feature>
<feature type="transmembrane region" description="Helical" evidence="6">
    <location>
        <begin position="194"/>
        <end position="215"/>
    </location>
</feature>
<dbReference type="RefSeq" id="WP_146445653.1">
    <property type="nucleotide sequence ID" value="NZ_SJPR01000004.1"/>
</dbReference>
<evidence type="ECO:0000256" key="1">
    <source>
        <dbReference type="ARBA" id="ARBA00004141"/>
    </source>
</evidence>
<organism evidence="8 9">
    <name type="scientific">Botrimarina colliarenosi</name>
    <dbReference type="NCBI Taxonomy" id="2528001"/>
    <lineage>
        <taxon>Bacteria</taxon>
        <taxon>Pseudomonadati</taxon>
        <taxon>Planctomycetota</taxon>
        <taxon>Planctomycetia</taxon>
        <taxon>Pirellulales</taxon>
        <taxon>Lacipirellulaceae</taxon>
        <taxon>Botrimarina</taxon>
    </lineage>
</organism>
<dbReference type="GO" id="GO:0016020">
    <property type="term" value="C:membrane"/>
    <property type="evidence" value="ECO:0007669"/>
    <property type="project" value="UniProtKB-SubCell"/>
</dbReference>
<feature type="transmembrane region" description="Helical" evidence="6">
    <location>
        <begin position="361"/>
        <end position="385"/>
    </location>
</feature>
<evidence type="ECO:0000256" key="6">
    <source>
        <dbReference type="SAM" id="Phobius"/>
    </source>
</evidence>
<dbReference type="PANTHER" id="PTHR37422">
    <property type="entry name" value="TEICHURONIC ACID BIOSYNTHESIS PROTEIN TUAE"/>
    <property type="match status" value="1"/>
</dbReference>
<dbReference type="Proteomes" id="UP000317421">
    <property type="component" value="Unassembled WGS sequence"/>
</dbReference>
<accession>A0A5C6A8Y9</accession>
<evidence type="ECO:0000313" key="8">
    <source>
        <dbReference type="EMBL" id="TWT95840.1"/>
    </source>
</evidence>
<gene>
    <name evidence="8" type="ORF">Pla108_29170</name>
</gene>
<feature type="region of interest" description="Disordered" evidence="5">
    <location>
        <begin position="448"/>
        <end position="478"/>
    </location>
</feature>
<keyword evidence="8" id="KW-0436">Ligase</keyword>
<sequence>MRDALALSSFGSMSRAAAGDVTPTADGIRWGRVLAVAIGFWLVFYTIDHDAAAFAGMQVTDETEGDIADEYIDEIEGGSALRKFVVIGYGFCGLLGLAYCDNRPWNLQSTAAACFCLLLAWTLSSVLWSAEPALTFKRLVAAGMIVVGSLGFARMLNPNELLAVALLTFSAFVSYSLMLDVGHGGKPWDPDYRFGGTLHPNIQAAYCGMLCLAAFCLPTRWGGAWVMRCLMVFGFVLLLQTQSRTSALAVIVGVLITLLVRLAPRARWGAAWGLIAMASLATIVLATLGNGDRRALTEAALLGRTDQAGSLTGRVPLWQELVGFAAKRPLHGYGYESFWTADNIDAVMKSQKWALQSAHNAYFEVVLQLGLVGLALAMATLLLSFNLMQAAYERTHIAGYAFAYGVLGFAIANSLLESHFAKLKYPTVIALIAVLGVIAFHPTEAETLDDESLGGGQAATDRRRVAAPHRAKGGRRVA</sequence>
<evidence type="ECO:0000256" key="2">
    <source>
        <dbReference type="ARBA" id="ARBA00022692"/>
    </source>
</evidence>
<protein>
    <submittedName>
        <fullName evidence="8">O-Antigen ligase</fullName>
    </submittedName>
</protein>
<feature type="transmembrane region" description="Helical" evidence="6">
    <location>
        <begin position="29"/>
        <end position="47"/>
    </location>
</feature>
<dbReference type="InterPro" id="IPR007016">
    <property type="entry name" value="O-antigen_ligase-rel_domated"/>
</dbReference>
<name>A0A5C6A8Y9_9BACT</name>
<dbReference type="AlphaFoldDB" id="A0A5C6A8Y9"/>
<evidence type="ECO:0000313" key="9">
    <source>
        <dbReference type="Proteomes" id="UP000317421"/>
    </source>
</evidence>
<feature type="transmembrane region" description="Helical" evidence="6">
    <location>
        <begin position="105"/>
        <end position="127"/>
    </location>
</feature>
<reference evidence="8 9" key="1">
    <citation type="submission" date="2019-02" db="EMBL/GenBank/DDBJ databases">
        <title>Deep-cultivation of Planctomycetes and their phenomic and genomic characterization uncovers novel biology.</title>
        <authorList>
            <person name="Wiegand S."/>
            <person name="Jogler M."/>
            <person name="Boedeker C."/>
            <person name="Pinto D."/>
            <person name="Vollmers J."/>
            <person name="Rivas-Marin E."/>
            <person name="Kohn T."/>
            <person name="Peeters S.H."/>
            <person name="Heuer A."/>
            <person name="Rast P."/>
            <person name="Oberbeckmann S."/>
            <person name="Bunk B."/>
            <person name="Jeske O."/>
            <person name="Meyerdierks A."/>
            <person name="Storesund J.E."/>
            <person name="Kallscheuer N."/>
            <person name="Luecker S."/>
            <person name="Lage O.M."/>
            <person name="Pohl T."/>
            <person name="Merkel B.J."/>
            <person name="Hornburger P."/>
            <person name="Mueller R.-W."/>
            <person name="Bruemmer F."/>
            <person name="Labrenz M."/>
            <person name="Spormann A.M."/>
            <person name="Op Den Camp H."/>
            <person name="Overmann J."/>
            <person name="Amann R."/>
            <person name="Jetten M.S.M."/>
            <person name="Mascher T."/>
            <person name="Medema M.H."/>
            <person name="Devos D.P."/>
            <person name="Kaster A.-K."/>
            <person name="Ovreas L."/>
            <person name="Rohde M."/>
            <person name="Galperin M.Y."/>
            <person name="Jogler C."/>
        </authorList>
    </citation>
    <scope>NUCLEOTIDE SEQUENCE [LARGE SCALE GENOMIC DNA]</scope>
    <source>
        <strain evidence="8 9">Pla108</strain>
    </source>
</reference>
<dbReference type="PANTHER" id="PTHR37422:SF13">
    <property type="entry name" value="LIPOPOLYSACCHARIDE BIOSYNTHESIS PROTEIN PA4999-RELATED"/>
    <property type="match status" value="1"/>
</dbReference>
<dbReference type="GO" id="GO:0016874">
    <property type="term" value="F:ligase activity"/>
    <property type="evidence" value="ECO:0007669"/>
    <property type="project" value="UniProtKB-KW"/>
</dbReference>
<feature type="compositionally biased region" description="Basic residues" evidence="5">
    <location>
        <begin position="465"/>
        <end position="478"/>
    </location>
</feature>
<comment type="caution">
    <text evidence="8">The sequence shown here is derived from an EMBL/GenBank/DDBJ whole genome shotgun (WGS) entry which is preliminary data.</text>
</comment>
<dbReference type="Pfam" id="PF04932">
    <property type="entry name" value="Wzy_C"/>
    <property type="match status" value="1"/>
</dbReference>
<evidence type="ECO:0000256" key="5">
    <source>
        <dbReference type="SAM" id="MobiDB-lite"/>
    </source>
</evidence>
<comment type="subcellular location">
    <subcellularLocation>
        <location evidence="1">Membrane</location>
        <topology evidence="1">Multi-pass membrane protein</topology>
    </subcellularLocation>
</comment>
<feature type="transmembrane region" description="Helical" evidence="6">
    <location>
        <begin position="80"/>
        <end position="99"/>
    </location>
</feature>
<keyword evidence="2 6" id="KW-0812">Transmembrane</keyword>
<evidence type="ECO:0000259" key="7">
    <source>
        <dbReference type="Pfam" id="PF04932"/>
    </source>
</evidence>
<keyword evidence="3 6" id="KW-1133">Transmembrane helix</keyword>
<evidence type="ECO:0000256" key="4">
    <source>
        <dbReference type="ARBA" id="ARBA00023136"/>
    </source>
</evidence>
<feature type="transmembrane region" description="Helical" evidence="6">
    <location>
        <begin position="397"/>
        <end position="416"/>
    </location>
</feature>
<dbReference type="InterPro" id="IPR051533">
    <property type="entry name" value="WaaL-like"/>
</dbReference>
<feature type="transmembrane region" description="Helical" evidence="6">
    <location>
        <begin position="139"/>
        <end position="156"/>
    </location>
</feature>